<dbReference type="Pfam" id="PF22748">
    <property type="entry name" value="PexRD54_WY"/>
    <property type="match status" value="1"/>
</dbReference>
<dbReference type="Proteomes" id="UP000435112">
    <property type="component" value="Unassembled WGS sequence"/>
</dbReference>
<dbReference type="AlphaFoldDB" id="A0A6A3IBH2"/>
<accession>A0A6A3IBH2</accession>
<comment type="similarity">
    <text evidence="3">Belongs to the RxLR effector family.</text>
</comment>
<keyword evidence="4" id="KW-0964">Secreted</keyword>
<dbReference type="GO" id="GO:0005576">
    <property type="term" value="C:extracellular region"/>
    <property type="evidence" value="ECO:0007669"/>
    <property type="project" value="UniProtKB-SubCell"/>
</dbReference>
<sequence length="468" mass="52154">MSKSYGDEAVLKMLESAKGSRRSAVKRLESEQMERWLKMTPDEVFKGLNLDTAAEKMFGSSPLNAWGKYAGKFNSANPDKQTSLIGVLTTHYGDDGVVALLAAAKKVPGSEAVATRLQTEQIQRWLSNDKPPHEIFPLLQLDKAGDKLFASPQFNTWIKYVDDFASKNMGTKPRTIETMRYFYKDDVLAKMILTAEKNPSTKKIAQRADDELMKGWINGVYTPELNNPDEVFQSLKLDKLGDKVLESPLFGYFSRYVDRYNQAYSSKKTTMLSALSQRHEDDAVVAMIGAAKKNPSGVAESTKATLLAEYAAKLKETLGVEFEETTVNEKLRWNEDLIDRGDHDLASFSAPLLFVEDDRPPTTCLSVRRCLNEVSPCVKCQDVGLGILTRLQNLRLRTTDVVPVRTIRTKQTKATLHAPAVVSPDVDVQPPERRCHPAVGSLSEMFEWSSQVGATDGCSFDCSSFALR</sequence>
<evidence type="ECO:0000259" key="7">
    <source>
        <dbReference type="Pfam" id="PF22748"/>
    </source>
</evidence>
<protein>
    <recommendedName>
        <fullName evidence="7">RxLR effector PexRD54 WY domain-containing protein</fullName>
    </recommendedName>
</protein>
<evidence type="ECO:0000256" key="5">
    <source>
        <dbReference type="ARBA" id="ARBA00022729"/>
    </source>
</evidence>
<evidence type="ECO:0000256" key="3">
    <source>
        <dbReference type="ARBA" id="ARBA00010400"/>
    </source>
</evidence>
<organism evidence="8 9">
    <name type="scientific">Phytophthora rubi</name>
    <dbReference type="NCBI Taxonomy" id="129364"/>
    <lineage>
        <taxon>Eukaryota</taxon>
        <taxon>Sar</taxon>
        <taxon>Stramenopiles</taxon>
        <taxon>Oomycota</taxon>
        <taxon>Peronosporomycetes</taxon>
        <taxon>Peronosporales</taxon>
        <taxon>Peronosporaceae</taxon>
        <taxon>Phytophthora</taxon>
    </lineage>
</organism>
<evidence type="ECO:0000256" key="6">
    <source>
        <dbReference type="ARBA" id="ARBA00023026"/>
    </source>
</evidence>
<reference evidence="8 9" key="1">
    <citation type="submission" date="2018-09" db="EMBL/GenBank/DDBJ databases">
        <title>Genomic investigation of the strawberry pathogen Phytophthora fragariae indicates pathogenicity is determined by transcriptional variation in three key races.</title>
        <authorList>
            <person name="Adams T.M."/>
            <person name="Armitage A.D."/>
            <person name="Sobczyk M.K."/>
            <person name="Bates H.J."/>
            <person name="Dunwell J.M."/>
            <person name="Nellist C.F."/>
            <person name="Harrison R.J."/>
        </authorList>
    </citation>
    <scope>NUCLEOTIDE SEQUENCE [LARGE SCALE GENOMIC DNA]</scope>
    <source>
        <strain evidence="8 9">SCRP324</strain>
    </source>
</reference>
<gene>
    <name evidence="8" type="ORF">PR002_g25024</name>
</gene>
<evidence type="ECO:0000256" key="4">
    <source>
        <dbReference type="ARBA" id="ARBA00022525"/>
    </source>
</evidence>
<dbReference type="OrthoDB" id="122386at2759"/>
<dbReference type="GO" id="GO:0043657">
    <property type="term" value="C:host cell"/>
    <property type="evidence" value="ECO:0007669"/>
    <property type="project" value="UniProtKB-SubCell"/>
</dbReference>
<evidence type="ECO:0000256" key="1">
    <source>
        <dbReference type="ARBA" id="ARBA00004340"/>
    </source>
</evidence>
<keyword evidence="5" id="KW-0732">Signal</keyword>
<dbReference type="EMBL" id="QXFU01003205">
    <property type="protein sequence ID" value="KAE8977424.1"/>
    <property type="molecule type" value="Genomic_DNA"/>
</dbReference>
<comment type="subcellular location">
    <subcellularLocation>
        <location evidence="1">Host cell</location>
    </subcellularLocation>
    <subcellularLocation>
        <location evidence="2">Secreted</location>
    </subcellularLocation>
</comment>
<name>A0A6A3IBH2_9STRA</name>
<evidence type="ECO:0000313" key="8">
    <source>
        <dbReference type="EMBL" id="KAE8977424.1"/>
    </source>
</evidence>
<feature type="domain" description="RxLR effector PexRD54 WY" evidence="7">
    <location>
        <begin position="120"/>
        <end position="161"/>
    </location>
</feature>
<dbReference type="InterPro" id="IPR054463">
    <property type="entry name" value="PexRD54_WY"/>
</dbReference>
<evidence type="ECO:0000313" key="9">
    <source>
        <dbReference type="Proteomes" id="UP000435112"/>
    </source>
</evidence>
<keyword evidence="6" id="KW-0843">Virulence</keyword>
<proteinExistence type="inferred from homology"/>
<comment type="caution">
    <text evidence="8">The sequence shown here is derived from an EMBL/GenBank/DDBJ whole genome shotgun (WGS) entry which is preliminary data.</text>
</comment>
<evidence type="ECO:0000256" key="2">
    <source>
        <dbReference type="ARBA" id="ARBA00004613"/>
    </source>
</evidence>